<feature type="transmembrane region" description="Helical" evidence="2">
    <location>
        <begin position="100"/>
        <end position="121"/>
    </location>
</feature>
<feature type="compositionally biased region" description="Acidic residues" evidence="1">
    <location>
        <begin position="251"/>
        <end position="261"/>
    </location>
</feature>
<name>A0ABR1FCZ3_9ASCO</name>
<dbReference type="InterPro" id="IPR050126">
    <property type="entry name" value="Ap4A_hydrolase"/>
</dbReference>
<evidence type="ECO:0000259" key="3">
    <source>
        <dbReference type="Pfam" id="PF00149"/>
    </source>
</evidence>
<proteinExistence type="predicted"/>
<keyword evidence="5" id="KW-1185">Reference proteome</keyword>
<dbReference type="EMBL" id="JBBJBU010000001">
    <property type="protein sequence ID" value="KAK7207716.1"/>
    <property type="molecule type" value="Genomic_DNA"/>
</dbReference>
<protein>
    <submittedName>
        <fullName evidence="4">Metallo-dependent phosphatase-like protein</fullName>
    </submittedName>
</protein>
<dbReference type="InterPro" id="IPR004843">
    <property type="entry name" value="Calcineurin-like_PHP"/>
</dbReference>
<feature type="region of interest" description="Disordered" evidence="1">
    <location>
        <begin position="1"/>
        <end position="53"/>
    </location>
</feature>
<keyword evidence="2" id="KW-0812">Transmembrane</keyword>
<keyword evidence="2" id="KW-1133">Transmembrane helix</keyword>
<dbReference type="Proteomes" id="UP001498771">
    <property type="component" value="Unassembled WGS sequence"/>
</dbReference>
<keyword evidence="2" id="KW-0472">Membrane</keyword>
<dbReference type="RefSeq" id="XP_064770749.1">
    <property type="nucleotide sequence ID" value="XM_064911579.1"/>
</dbReference>
<dbReference type="PANTHER" id="PTHR42850">
    <property type="entry name" value="METALLOPHOSPHOESTERASE"/>
    <property type="match status" value="1"/>
</dbReference>
<gene>
    <name evidence="4" type="ORF">BZA70DRAFT_272042</name>
</gene>
<evidence type="ECO:0000313" key="4">
    <source>
        <dbReference type="EMBL" id="KAK7207716.1"/>
    </source>
</evidence>
<reference evidence="4 5" key="1">
    <citation type="submission" date="2024-03" db="EMBL/GenBank/DDBJ databases">
        <title>Genome-scale model development and genomic sequencing of the oleaginous clade Lipomyces.</title>
        <authorList>
            <consortium name="Lawrence Berkeley National Laboratory"/>
            <person name="Czajka J.J."/>
            <person name="Han Y."/>
            <person name="Kim J."/>
            <person name="Mondo S.J."/>
            <person name="Hofstad B.A."/>
            <person name="Robles A."/>
            <person name="Haridas S."/>
            <person name="Riley R."/>
            <person name="LaButti K."/>
            <person name="Pangilinan J."/>
            <person name="Andreopoulos W."/>
            <person name="Lipzen A."/>
            <person name="Yan J."/>
            <person name="Wang M."/>
            <person name="Ng V."/>
            <person name="Grigoriev I.V."/>
            <person name="Spatafora J.W."/>
            <person name="Magnuson J.K."/>
            <person name="Baker S.E."/>
            <person name="Pomraning K.R."/>
        </authorList>
    </citation>
    <scope>NUCLEOTIDE SEQUENCE [LARGE SCALE GENOMIC DNA]</scope>
    <source>
        <strain evidence="4 5">Phaff 52-87</strain>
    </source>
</reference>
<feature type="region of interest" description="Disordered" evidence="1">
    <location>
        <begin position="234"/>
        <end position="261"/>
    </location>
</feature>
<dbReference type="Pfam" id="PF00149">
    <property type="entry name" value="Metallophos"/>
    <property type="match status" value="1"/>
</dbReference>
<sequence>MADTTKLKNYGNPSTTTSSSPASRVRSGERSRSTSPFARMADAPGRSRQGAANIYSDNPRRVHTALSGFAGIDNSLRESADDEDDVLVRPRVQRRFNRRLCFYALGIAALVPMLYFFLVYAPTRHSTAYVITPTVKVADYPAELVPQSADDGRLVFVGDIHGCNVEFAELMKEVGFDKKKDKLVLLGDFISKGPDSIAVMELAMELGAKCVRGNHENTLLRRYAKKHNQRFDNDVRDRLADGSKSGGLEHFDDDDDDDDEEVSIDSEVKMMEKRGGIRREVKSGRLAMQHQIIMSQQQDAEDDEVEAGDYDGEEEGFVHVFADEKKIIRKATDAQVEFIDSCPLILRFPEKIFGEDHGEVSATHAGLMWNEPTLEGQDPAVLLYIRTILPPDNSTASPTRDGILWKEVWNDYQETLPASQRRTVLYGHDAKTGLAIKEYSKGLDSRCYKGDFLTALVARVGSDGEWTHDIVSVKCQVHDPKLPGYVDGRW</sequence>
<dbReference type="GeneID" id="90037091"/>
<organism evidence="4 5">
    <name type="scientific">Myxozyma melibiosi</name>
    <dbReference type="NCBI Taxonomy" id="54550"/>
    <lineage>
        <taxon>Eukaryota</taxon>
        <taxon>Fungi</taxon>
        <taxon>Dikarya</taxon>
        <taxon>Ascomycota</taxon>
        <taxon>Saccharomycotina</taxon>
        <taxon>Lipomycetes</taxon>
        <taxon>Lipomycetales</taxon>
        <taxon>Lipomycetaceae</taxon>
        <taxon>Myxozyma</taxon>
    </lineage>
</organism>
<evidence type="ECO:0000256" key="2">
    <source>
        <dbReference type="SAM" id="Phobius"/>
    </source>
</evidence>
<comment type="caution">
    <text evidence="4">The sequence shown here is derived from an EMBL/GenBank/DDBJ whole genome shotgun (WGS) entry which is preliminary data.</text>
</comment>
<accession>A0ABR1FCZ3</accession>
<dbReference type="InterPro" id="IPR029052">
    <property type="entry name" value="Metallo-depent_PP-like"/>
</dbReference>
<dbReference type="Gene3D" id="3.60.21.10">
    <property type="match status" value="1"/>
</dbReference>
<evidence type="ECO:0000313" key="5">
    <source>
        <dbReference type="Proteomes" id="UP001498771"/>
    </source>
</evidence>
<dbReference type="SUPFAM" id="SSF56300">
    <property type="entry name" value="Metallo-dependent phosphatases"/>
    <property type="match status" value="1"/>
</dbReference>
<feature type="domain" description="Calcineurin-like phosphoesterase" evidence="3">
    <location>
        <begin position="153"/>
        <end position="229"/>
    </location>
</feature>
<dbReference type="PANTHER" id="PTHR42850:SF4">
    <property type="entry name" value="ZINC-DEPENDENT ENDOPOLYPHOSPHATASE"/>
    <property type="match status" value="1"/>
</dbReference>
<evidence type="ECO:0000256" key="1">
    <source>
        <dbReference type="SAM" id="MobiDB-lite"/>
    </source>
</evidence>